<evidence type="ECO:0000313" key="1">
    <source>
        <dbReference type="EMBL" id="SPP96227.1"/>
    </source>
</evidence>
<reference evidence="1 2" key="1">
    <citation type="submission" date="2018-03" db="EMBL/GenBank/DDBJ databases">
        <authorList>
            <person name="Gully D."/>
        </authorList>
    </citation>
    <scope>NUCLEOTIDE SEQUENCE [LARGE SCALE GENOMIC DNA]</scope>
    <source>
        <strain evidence="1">ORS3257</strain>
    </source>
</reference>
<gene>
    <name evidence="1" type="ORF">BRAD3257_5273</name>
</gene>
<dbReference type="EMBL" id="LS398110">
    <property type="protein sequence ID" value="SPP96227.1"/>
    <property type="molecule type" value="Genomic_DNA"/>
</dbReference>
<evidence type="ECO:0000313" key="2">
    <source>
        <dbReference type="Proteomes" id="UP000246085"/>
    </source>
</evidence>
<dbReference type="Proteomes" id="UP000246085">
    <property type="component" value="Chromosome BRAD3257"/>
</dbReference>
<proteinExistence type="predicted"/>
<protein>
    <submittedName>
        <fullName evidence="1">Uncharacterized protein</fullName>
    </submittedName>
</protein>
<accession>A0A2U3Q4A3</accession>
<organism evidence="1 2">
    <name type="scientific">Bradyrhizobium vignae</name>
    <dbReference type="NCBI Taxonomy" id="1549949"/>
    <lineage>
        <taxon>Bacteria</taxon>
        <taxon>Pseudomonadati</taxon>
        <taxon>Pseudomonadota</taxon>
        <taxon>Alphaproteobacteria</taxon>
        <taxon>Hyphomicrobiales</taxon>
        <taxon>Nitrobacteraceae</taxon>
        <taxon>Bradyrhizobium</taxon>
    </lineage>
</organism>
<sequence length="45" mass="5051">MLAAKGRPELSCLWCEVFDACALDMAKWTDSPFGKPEGTVRRSFE</sequence>
<dbReference type="KEGG" id="bvz:BRAD3257_5273"/>
<dbReference type="AlphaFoldDB" id="A0A2U3Q4A3"/>
<name>A0A2U3Q4A3_9BRAD</name>